<dbReference type="Proteomes" id="UP000001075">
    <property type="component" value="Unassembled WGS sequence"/>
</dbReference>
<dbReference type="InParanoid" id="G3GUQ9"/>
<sequence>MAFKLLSLKFIMSDRLPDPDSDPKSPKKITRHPSSCSWTVSVMLRCDTCRLPEPGQDCGQSCWTLEN</sequence>
<reference evidence="2" key="1">
    <citation type="journal article" date="2011" name="Nat. Biotechnol.">
        <title>The genomic sequence of the Chinese hamster ovary (CHO)-K1 cell line.</title>
        <authorList>
            <person name="Xu X."/>
            <person name="Nagarajan H."/>
            <person name="Lewis N.E."/>
            <person name="Pan S."/>
            <person name="Cai Z."/>
            <person name="Liu X."/>
            <person name="Chen W."/>
            <person name="Xie M."/>
            <person name="Wang W."/>
            <person name="Hammond S."/>
            <person name="Andersen M.R."/>
            <person name="Neff N."/>
            <person name="Passarelli B."/>
            <person name="Koh W."/>
            <person name="Fan H.C."/>
            <person name="Wang J."/>
            <person name="Gui Y."/>
            <person name="Lee K.H."/>
            <person name="Betenbaugh M.J."/>
            <person name="Quake S.R."/>
            <person name="Famili I."/>
            <person name="Palsson B.O."/>
            <person name="Wang J."/>
        </authorList>
    </citation>
    <scope>NUCLEOTIDE SEQUENCE [LARGE SCALE GENOMIC DNA]</scope>
    <source>
        <strain evidence="2">CHO K1 cell line</strain>
    </source>
</reference>
<protein>
    <submittedName>
        <fullName evidence="1">Uncharacterized protein</fullName>
    </submittedName>
</protein>
<gene>
    <name evidence="1" type="ORF">I79_001430</name>
</gene>
<evidence type="ECO:0000313" key="2">
    <source>
        <dbReference type="Proteomes" id="UP000001075"/>
    </source>
</evidence>
<dbReference type="EMBL" id="JH000031">
    <property type="protein sequence ID" value="EGV98557.1"/>
    <property type="molecule type" value="Genomic_DNA"/>
</dbReference>
<organism evidence="1 2">
    <name type="scientific">Cricetulus griseus</name>
    <name type="common">Chinese hamster</name>
    <name type="synonym">Cricetulus barabensis griseus</name>
    <dbReference type="NCBI Taxonomy" id="10029"/>
    <lineage>
        <taxon>Eukaryota</taxon>
        <taxon>Metazoa</taxon>
        <taxon>Chordata</taxon>
        <taxon>Craniata</taxon>
        <taxon>Vertebrata</taxon>
        <taxon>Euteleostomi</taxon>
        <taxon>Mammalia</taxon>
        <taxon>Eutheria</taxon>
        <taxon>Euarchontoglires</taxon>
        <taxon>Glires</taxon>
        <taxon>Rodentia</taxon>
        <taxon>Myomorpha</taxon>
        <taxon>Muroidea</taxon>
        <taxon>Cricetidae</taxon>
        <taxon>Cricetinae</taxon>
        <taxon>Cricetulus</taxon>
    </lineage>
</organism>
<evidence type="ECO:0000313" key="1">
    <source>
        <dbReference type="EMBL" id="EGV98557.1"/>
    </source>
</evidence>
<proteinExistence type="predicted"/>
<name>G3GUQ9_CRIGR</name>
<dbReference type="AlphaFoldDB" id="G3GUQ9"/>
<accession>G3GUQ9</accession>